<dbReference type="EMBL" id="CP034437">
    <property type="protein sequence ID" value="AZN42713.1"/>
    <property type="molecule type" value="Genomic_DNA"/>
</dbReference>
<accession>A0A3S9AAG4</accession>
<reference evidence="3" key="1">
    <citation type="submission" date="2018-12" db="EMBL/GenBank/DDBJ databases">
        <title>Genome sequence of Peanibacillus sp.</title>
        <authorList>
            <person name="Subramani G."/>
            <person name="Srinivasan S."/>
            <person name="Kim M.K."/>
        </authorList>
    </citation>
    <scope>NUCLEOTIDE SEQUENCE [LARGE SCALE GENOMIC DNA]</scope>
    <source>
        <strain evidence="3">18JY67-1</strain>
    </source>
</reference>
<evidence type="ECO:0000313" key="2">
    <source>
        <dbReference type="EMBL" id="AZN42713.1"/>
    </source>
</evidence>
<sequence length="136" mass="15412">MTLKHVGSIFIPVSSLEQSIAWYTERLGLVCRGIEDWGGGSRGATLFFQPHPEHAALLSLAERMEPIQTEDFPRFNFQCDDAETLHAELQATNGRVTELELWDSEWNHHVLFDVFDPDGNRINIIQVTPHAQIAKS</sequence>
<dbReference type="SUPFAM" id="SSF54593">
    <property type="entry name" value="Glyoxalase/Bleomycin resistance protein/Dihydroxybiphenyl dioxygenase"/>
    <property type="match status" value="1"/>
</dbReference>
<proteinExistence type="predicted"/>
<dbReference type="InterPro" id="IPR004360">
    <property type="entry name" value="Glyas_Fos-R_dOase_dom"/>
</dbReference>
<dbReference type="KEGG" id="palb:EJC50_25750"/>
<evidence type="ECO:0000313" key="3">
    <source>
        <dbReference type="Proteomes" id="UP000272528"/>
    </source>
</evidence>
<dbReference type="AlphaFoldDB" id="A0A3S9AAG4"/>
<evidence type="ECO:0000259" key="1">
    <source>
        <dbReference type="PROSITE" id="PS51819"/>
    </source>
</evidence>
<dbReference type="PROSITE" id="PS51819">
    <property type="entry name" value="VOC"/>
    <property type="match status" value="1"/>
</dbReference>
<gene>
    <name evidence="2" type="ORF">EJC50_25750</name>
</gene>
<dbReference type="Pfam" id="PF00903">
    <property type="entry name" value="Glyoxalase"/>
    <property type="match status" value="1"/>
</dbReference>
<name>A0A3S9AAG4_9BACL</name>
<dbReference type="OrthoDB" id="291991at2"/>
<dbReference type="RefSeq" id="WP_126018670.1">
    <property type="nucleotide sequence ID" value="NZ_CP034437.1"/>
</dbReference>
<keyword evidence="3" id="KW-1185">Reference proteome</keyword>
<protein>
    <submittedName>
        <fullName evidence="2">VOC family protein</fullName>
    </submittedName>
</protein>
<dbReference type="Proteomes" id="UP000272528">
    <property type="component" value="Chromosome"/>
</dbReference>
<dbReference type="Gene3D" id="3.10.180.10">
    <property type="entry name" value="2,3-Dihydroxybiphenyl 1,2-Dioxygenase, domain 1"/>
    <property type="match status" value="1"/>
</dbReference>
<organism evidence="2 3">
    <name type="scientific">Paenibacillus albus</name>
    <dbReference type="NCBI Taxonomy" id="2495582"/>
    <lineage>
        <taxon>Bacteria</taxon>
        <taxon>Bacillati</taxon>
        <taxon>Bacillota</taxon>
        <taxon>Bacilli</taxon>
        <taxon>Bacillales</taxon>
        <taxon>Paenibacillaceae</taxon>
        <taxon>Paenibacillus</taxon>
    </lineage>
</organism>
<feature type="domain" description="VOC" evidence="1">
    <location>
        <begin position="2"/>
        <end position="127"/>
    </location>
</feature>
<dbReference type="InterPro" id="IPR037523">
    <property type="entry name" value="VOC_core"/>
</dbReference>
<dbReference type="InterPro" id="IPR029068">
    <property type="entry name" value="Glyas_Bleomycin-R_OHBP_Dase"/>
</dbReference>